<dbReference type="SUPFAM" id="SSF69572">
    <property type="entry name" value="Activating enzymes of the ubiquitin-like proteins"/>
    <property type="match status" value="1"/>
</dbReference>
<dbReference type="PANTHER" id="PTHR43267">
    <property type="entry name" value="TRNA THREONYLCARBAMOYLADENOSINE DEHYDRATASE"/>
    <property type="match status" value="1"/>
</dbReference>
<feature type="domain" description="THIF-type NAD/FAD binding fold" evidence="1">
    <location>
        <begin position="65"/>
        <end position="256"/>
    </location>
</feature>
<name>X1PSJ8_9ZZZZ</name>
<dbReference type="InterPro" id="IPR000594">
    <property type="entry name" value="ThiF_NAD_FAD-bd"/>
</dbReference>
<dbReference type="GO" id="GO:0061504">
    <property type="term" value="P:cyclic threonylcarbamoyladenosine biosynthetic process"/>
    <property type="evidence" value="ECO:0007669"/>
    <property type="project" value="TreeGrafter"/>
</dbReference>
<dbReference type="Pfam" id="PF00899">
    <property type="entry name" value="ThiF"/>
    <property type="match status" value="1"/>
</dbReference>
<dbReference type="GO" id="GO:0061503">
    <property type="term" value="F:tRNA threonylcarbamoyladenosine dehydratase"/>
    <property type="evidence" value="ECO:0007669"/>
    <property type="project" value="TreeGrafter"/>
</dbReference>
<proteinExistence type="predicted"/>
<feature type="non-terminal residue" evidence="2">
    <location>
        <position position="1"/>
    </location>
</feature>
<dbReference type="AlphaFoldDB" id="X1PSJ8"/>
<dbReference type="Gene3D" id="3.40.50.720">
    <property type="entry name" value="NAD(P)-binding Rossmann-like Domain"/>
    <property type="match status" value="1"/>
</dbReference>
<evidence type="ECO:0000259" key="1">
    <source>
        <dbReference type="Pfam" id="PF00899"/>
    </source>
</evidence>
<accession>X1PSJ8</accession>
<evidence type="ECO:0000313" key="2">
    <source>
        <dbReference type="EMBL" id="GAI45461.1"/>
    </source>
</evidence>
<gene>
    <name evidence="2" type="ORF">S06H3_47077</name>
</gene>
<sequence length="257" mass="27701">PGSGGIMENLIKRLKELEEKHKAPNGQEYQGLSLKSVGTAAKEFNLSKKEVEIAALKNEIVPLRYQRNIGTIGMKGQIKLLKSTVAVIGAGGLGGGIIELLARQGIGHIIIADNDRFTESTLNRQLMSTEKDIGKYKAQIAADRVRAINSSLIVTSYTDTITEGNVKEVLKSADVVADGLDLLPPRFMVAKAAKELSIPFVYGAIAGFVGQAMTIFPEDEGLSLIYGKKKEYPQRGDEVTAGNPSATPTMITSWQVQ</sequence>
<dbReference type="InterPro" id="IPR035985">
    <property type="entry name" value="Ubiquitin-activating_enz"/>
</dbReference>
<reference evidence="2" key="1">
    <citation type="journal article" date="2014" name="Front. Microbiol.">
        <title>High frequency of phylogenetically diverse reductive dehalogenase-homologous genes in deep subseafloor sedimentary metagenomes.</title>
        <authorList>
            <person name="Kawai M."/>
            <person name="Futagami T."/>
            <person name="Toyoda A."/>
            <person name="Takaki Y."/>
            <person name="Nishi S."/>
            <person name="Hori S."/>
            <person name="Arai W."/>
            <person name="Tsubouchi T."/>
            <person name="Morono Y."/>
            <person name="Uchiyama I."/>
            <person name="Ito T."/>
            <person name="Fujiyama A."/>
            <person name="Inagaki F."/>
            <person name="Takami H."/>
        </authorList>
    </citation>
    <scope>NUCLEOTIDE SEQUENCE</scope>
    <source>
        <strain evidence="2">Expedition CK06-06</strain>
    </source>
</reference>
<dbReference type="EMBL" id="BARV01029534">
    <property type="protein sequence ID" value="GAI45461.1"/>
    <property type="molecule type" value="Genomic_DNA"/>
</dbReference>
<dbReference type="GO" id="GO:0008641">
    <property type="term" value="F:ubiquitin-like modifier activating enzyme activity"/>
    <property type="evidence" value="ECO:0007669"/>
    <property type="project" value="InterPro"/>
</dbReference>
<feature type="non-terminal residue" evidence="2">
    <location>
        <position position="257"/>
    </location>
</feature>
<protein>
    <recommendedName>
        <fullName evidence="1">THIF-type NAD/FAD binding fold domain-containing protein</fullName>
    </recommendedName>
</protein>
<comment type="caution">
    <text evidence="2">The sequence shown here is derived from an EMBL/GenBank/DDBJ whole genome shotgun (WGS) entry which is preliminary data.</text>
</comment>
<dbReference type="PANTHER" id="PTHR43267:SF1">
    <property type="entry name" value="TRNA THREONYLCARBAMOYLADENOSINE DEHYDRATASE"/>
    <property type="match status" value="1"/>
</dbReference>
<organism evidence="2">
    <name type="scientific">marine sediment metagenome</name>
    <dbReference type="NCBI Taxonomy" id="412755"/>
    <lineage>
        <taxon>unclassified sequences</taxon>
        <taxon>metagenomes</taxon>
        <taxon>ecological metagenomes</taxon>
    </lineage>
</organism>
<dbReference type="InterPro" id="IPR045886">
    <property type="entry name" value="ThiF/MoeB/HesA"/>
</dbReference>